<name>A0ABW8STI2_9CLOT</name>
<dbReference type="Proteomes" id="UP001623660">
    <property type="component" value="Unassembled WGS sequence"/>
</dbReference>
<dbReference type="InterPro" id="IPR012347">
    <property type="entry name" value="Ferritin-like"/>
</dbReference>
<protein>
    <submittedName>
        <fullName evidence="1">DUF3231 family protein</fullName>
    </submittedName>
</protein>
<dbReference type="Gene3D" id="1.20.1260.10">
    <property type="match status" value="2"/>
</dbReference>
<accession>A0ABW8STI2</accession>
<sequence length="334" mass="38276">MTNTTKMPLVSSEISGIWNSYMGENLVLHLLKYFFNRVDDNEIRAILDHTLNLSNERIKVLTNLFNQEKLPLPEGFTDNDVDINAPRLFTDTLYLQYVLYKARSEIRSYSMLLDRIARSDIRNYFSKCIRESIDLCNKSAELSLSKGIFIKAPHIEVSKEVQYIKSNNFILDSFGKKRALLADEINHIFCITNDTMIRKALLVGFGQVCKDKKVSNYISKVTALATKQHNDLTSLLIDEGIPIGSSSDSYVTDSTVSPFSDKFMLSKIFIMYRIKIGSIGMALADTMRSDLKTIYMKYLDDIMKYSKDGVDIMIDNRWLQQPPQAIRHENLAKV</sequence>
<gene>
    <name evidence="1" type="ORF">ACJDU8_22855</name>
</gene>
<organism evidence="1 2">
    <name type="scientific">Candidatus Clostridium eludens</name>
    <dbReference type="NCBI Taxonomy" id="3381663"/>
    <lineage>
        <taxon>Bacteria</taxon>
        <taxon>Bacillati</taxon>
        <taxon>Bacillota</taxon>
        <taxon>Clostridia</taxon>
        <taxon>Eubacteriales</taxon>
        <taxon>Clostridiaceae</taxon>
        <taxon>Clostridium</taxon>
    </lineage>
</organism>
<proteinExistence type="predicted"/>
<comment type="caution">
    <text evidence="1">The sequence shown here is derived from an EMBL/GenBank/DDBJ whole genome shotgun (WGS) entry which is preliminary data.</text>
</comment>
<dbReference type="InterPro" id="IPR021617">
    <property type="entry name" value="DUF3231"/>
</dbReference>
<dbReference type="EMBL" id="JBJHZX010000058">
    <property type="protein sequence ID" value="MFL0198381.1"/>
    <property type="molecule type" value="Genomic_DNA"/>
</dbReference>
<reference evidence="1 2" key="1">
    <citation type="submission" date="2024-11" db="EMBL/GenBank/DDBJ databases">
        <authorList>
            <person name="Heng Y.C."/>
            <person name="Lim A.C.H."/>
            <person name="Lee J.K.Y."/>
            <person name="Kittelmann S."/>
        </authorList>
    </citation>
    <scope>NUCLEOTIDE SEQUENCE [LARGE SCALE GENOMIC DNA]</scope>
    <source>
        <strain evidence="1 2">WILCCON 0269</strain>
    </source>
</reference>
<evidence type="ECO:0000313" key="1">
    <source>
        <dbReference type="EMBL" id="MFL0198381.1"/>
    </source>
</evidence>
<dbReference type="Pfam" id="PF11553">
    <property type="entry name" value="DUF3231"/>
    <property type="match status" value="2"/>
</dbReference>
<evidence type="ECO:0000313" key="2">
    <source>
        <dbReference type="Proteomes" id="UP001623660"/>
    </source>
</evidence>
<dbReference type="RefSeq" id="WP_406794490.1">
    <property type="nucleotide sequence ID" value="NZ_JBJHZX010000058.1"/>
</dbReference>
<keyword evidence="2" id="KW-1185">Reference proteome</keyword>